<dbReference type="GO" id="GO:0005794">
    <property type="term" value="C:Golgi apparatus"/>
    <property type="evidence" value="ECO:0007669"/>
    <property type="project" value="UniProtKB-SubCell"/>
</dbReference>
<dbReference type="InterPro" id="IPR027027">
    <property type="entry name" value="GOSR2/Membrin/Bos1"/>
</dbReference>
<reference evidence="13" key="1">
    <citation type="submission" date="2021-01" db="UniProtKB">
        <authorList>
            <consortium name="EnsemblMetazoa"/>
        </authorList>
    </citation>
    <scope>IDENTIFICATION</scope>
</reference>
<evidence type="ECO:0000313" key="13">
    <source>
        <dbReference type="EnsemblMetazoa" id="XP_022659596"/>
    </source>
</evidence>
<dbReference type="GO" id="GO:0005484">
    <property type="term" value="F:SNAP receptor activity"/>
    <property type="evidence" value="ECO:0007669"/>
    <property type="project" value="InterPro"/>
</dbReference>
<protein>
    <recommendedName>
        <fullName evidence="15">Golgi SNAP receptor complex member 2</fullName>
    </recommendedName>
</protein>
<name>A0A7M7K0K3_VARDE</name>
<dbReference type="OrthoDB" id="158360at2759"/>
<dbReference type="GO" id="GO:0031902">
    <property type="term" value="C:late endosome membrane"/>
    <property type="evidence" value="ECO:0007669"/>
    <property type="project" value="TreeGrafter"/>
</dbReference>
<dbReference type="FunCoup" id="A0A7M7K0K3">
    <property type="interactions" value="2115"/>
</dbReference>
<keyword evidence="14" id="KW-1185">Reference proteome</keyword>
<evidence type="ECO:0000256" key="3">
    <source>
        <dbReference type="ARBA" id="ARBA00022927"/>
    </source>
</evidence>
<dbReference type="Proteomes" id="UP000594260">
    <property type="component" value="Unplaced"/>
</dbReference>
<evidence type="ECO:0000256" key="12">
    <source>
        <dbReference type="SAM" id="Phobius"/>
    </source>
</evidence>
<dbReference type="KEGG" id="vde:111249673"/>
<comment type="subcellular location">
    <subcellularLocation>
        <location evidence="8">Golgi apparatus</location>
        <location evidence="8">cis-Golgi network membrane</location>
        <topology evidence="8">Single-pass type IV membrane protein</topology>
    </subcellularLocation>
</comment>
<evidence type="ECO:0000256" key="8">
    <source>
        <dbReference type="ARBA" id="ARBA00037862"/>
    </source>
</evidence>
<comment type="similarity">
    <text evidence="9 10">Belongs to the GOSR2 family.</text>
</comment>
<organism evidence="13 14">
    <name type="scientific">Varroa destructor</name>
    <name type="common">Honeybee mite</name>
    <dbReference type="NCBI Taxonomy" id="109461"/>
    <lineage>
        <taxon>Eukaryota</taxon>
        <taxon>Metazoa</taxon>
        <taxon>Ecdysozoa</taxon>
        <taxon>Arthropoda</taxon>
        <taxon>Chelicerata</taxon>
        <taxon>Arachnida</taxon>
        <taxon>Acari</taxon>
        <taxon>Parasitiformes</taxon>
        <taxon>Mesostigmata</taxon>
        <taxon>Gamasina</taxon>
        <taxon>Dermanyssoidea</taxon>
        <taxon>Varroidae</taxon>
        <taxon>Varroa</taxon>
    </lineage>
</organism>
<dbReference type="CDD" id="cd15863">
    <property type="entry name" value="SNARE_GS27"/>
    <property type="match status" value="1"/>
</dbReference>
<dbReference type="RefSeq" id="XP_022659596.1">
    <property type="nucleotide sequence ID" value="XM_022803861.1"/>
</dbReference>
<keyword evidence="2 12" id="KW-0812">Transmembrane</keyword>
<sequence length="219" mass="26226">MTECLHVRAGTMEELYHRTRHDMEEVDRAFRRFDQAKDEQEFDTHVDQLIETIFNKCERLSILVHKEPASRRHLAMQKVDQLKYDARHLKAAQENLKRKRDERRAHERNREELLHRTFRANDTSIDMDHMVVFHTKAQDANRNVDDLISHGGLILDNLREQKRRLMNTRKRIFDIVNQLGMSNTLMRLIEKRGAQDRYVLFGGMAVTLFVMFVIVVYFY</sequence>
<dbReference type="AlphaFoldDB" id="A0A7M7K0K3"/>
<keyword evidence="11" id="KW-0175">Coiled coil</keyword>
<dbReference type="GO" id="GO:0031201">
    <property type="term" value="C:SNARE complex"/>
    <property type="evidence" value="ECO:0007669"/>
    <property type="project" value="TreeGrafter"/>
</dbReference>
<dbReference type="PANTHER" id="PTHR21230:SF1">
    <property type="entry name" value="GOLGI SNAP RECEPTOR COMPLEX MEMBER 2"/>
    <property type="match status" value="1"/>
</dbReference>
<dbReference type="Pfam" id="PF12352">
    <property type="entry name" value="V-SNARE_C"/>
    <property type="match status" value="1"/>
</dbReference>
<dbReference type="EnsemblMetazoa" id="XM_022803861">
    <property type="protein sequence ID" value="XP_022659596"/>
    <property type="gene ID" value="LOC111249673"/>
</dbReference>
<dbReference type="GO" id="GO:0015031">
    <property type="term" value="P:protein transport"/>
    <property type="evidence" value="ECO:0007669"/>
    <property type="project" value="UniProtKB-KW"/>
</dbReference>
<evidence type="ECO:0000256" key="6">
    <source>
        <dbReference type="ARBA" id="ARBA00023136"/>
    </source>
</evidence>
<dbReference type="CTD" id="38614"/>
<dbReference type="GO" id="GO:0000149">
    <property type="term" value="F:SNARE binding"/>
    <property type="evidence" value="ECO:0007669"/>
    <property type="project" value="TreeGrafter"/>
</dbReference>
<evidence type="ECO:0000256" key="5">
    <source>
        <dbReference type="ARBA" id="ARBA00023034"/>
    </source>
</evidence>
<keyword evidence="6 10" id="KW-0472">Membrane</keyword>
<evidence type="ECO:0000256" key="9">
    <source>
        <dbReference type="ARBA" id="ARBA00038172"/>
    </source>
</evidence>
<evidence type="ECO:0000256" key="10">
    <source>
        <dbReference type="PIRNR" id="PIRNR028865"/>
    </source>
</evidence>
<dbReference type="GO" id="GO:0005789">
    <property type="term" value="C:endoplasmic reticulum membrane"/>
    <property type="evidence" value="ECO:0007669"/>
    <property type="project" value="TreeGrafter"/>
</dbReference>
<evidence type="ECO:0000256" key="1">
    <source>
        <dbReference type="ARBA" id="ARBA00022448"/>
    </source>
</evidence>
<feature type="coiled-coil region" evidence="11">
    <location>
        <begin position="79"/>
        <end position="116"/>
    </location>
</feature>
<accession>A0A7M7K0K3</accession>
<dbReference type="PIRSF" id="PIRSF028865">
    <property type="entry name" value="Membrin-2"/>
    <property type="match status" value="1"/>
</dbReference>
<evidence type="ECO:0000256" key="11">
    <source>
        <dbReference type="SAM" id="Coils"/>
    </source>
</evidence>
<dbReference type="PANTHER" id="PTHR21230">
    <property type="entry name" value="VESICLE TRANSPORT V-SNARE PROTEIN VTI1-RELATED"/>
    <property type="match status" value="1"/>
</dbReference>
<dbReference type="OMA" id="LKYDSRH"/>
<feature type="transmembrane region" description="Helical" evidence="12">
    <location>
        <begin position="198"/>
        <end position="218"/>
    </location>
</feature>
<evidence type="ECO:0000256" key="4">
    <source>
        <dbReference type="ARBA" id="ARBA00022989"/>
    </source>
</evidence>
<evidence type="ECO:0008006" key="15">
    <source>
        <dbReference type="Google" id="ProtNLM"/>
    </source>
</evidence>
<dbReference type="GeneID" id="111249673"/>
<keyword evidence="3 10" id="KW-0653">Protein transport</keyword>
<keyword evidence="5" id="KW-0333">Golgi apparatus</keyword>
<comment type="function">
    <text evidence="7 10">Involved in transport of proteins from the cis/medial-Golgi to the trans-Golgi network.</text>
</comment>
<proteinExistence type="inferred from homology"/>
<evidence type="ECO:0000256" key="7">
    <source>
        <dbReference type="ARBA" id="ARBA00037078"/>
    </source>
</evidence>
<keyword evidence="4 12" id="KW-1133">Transmembrane helix</keyword>
<dbReference type="InParanoid" id="A0A7M7K0K3"/>
<keyword evidence="1 10" id="KW-0813">Transport</keyword>
<dbReference type="GO" id="GO:0006906">
    <property type="term" value="P:vesicle fusion"/>
    <property type="evidence" value="ECO:0007669"/>
    <property type="project" value="TreeGrafter"/>
</dbReference>
<dbReference type="GO" id="GO:0012507">
    <property type="term" value="C:ER to Golgi transport vesicle membrane"/>
    <property type="evidence" value="ECO:0007669"/>
    <property type="project" value="TreeGrafter"/>
</dbReference>
<evidence type="ECO:0000256" key="2">
    <source>
        <dbReference type="ARBA" id="ARBA00022692"/>
    </source>
</evidence>
<evidence type="ECO:0000313" key="14">
    <source>
        <dbReference type="Proteomes" id="UP000594260"/>
    </source>
</evidence>